<dbReference type="InterPro" id="IPR002528">
    <property type="entry name" value="MATE_fam"/>
</dbReference>
<feature type="transmembrane region" description="Helical" evidence="10">
    <location>
        <begin position="191"/>
        <end position="213"/>
    </location>
</feature>
<feature type="transmembrane region" description="Helical" evidence="10">
    <location>
        <begin position="245"/>
        <end position="265"/>
    </location>
</feature>
<keyword evidence="12" id="KW-1185">Reference proteome</keyword>
<dbReference type="EMBL" id="JBHSCY010000002">
    <property type="protein sequence ID" value="MFC4269591.1"/>
    <property type="molecule type" value="Genomic_DNA"/>
</dbReference>
<dbReference type="Pfam" id="PF01554">
    <property type="entry name" value="MatE"/>
    <property type="match status" value="2"/>
</dbReference>
<feature type="transmembrane region" description="Helical" evidence="10">
    <location>
        <begin position="422"/>
        <end position="444"/>
    </location>
</feature>
<dbReference type="InterPro" id="IPR048279">
    <property type="entry name" value="MdtK-like"/>
</dbReference>
<feature type="transmembrane region" description="Helical" evidence="10">
    <location>
        <begin position="53"/>
        <end position="74"/>
    </location>
</feature>
<comment type="caution">
    <text evidence="11">The sequence shown here is derived from an EMBL/GenBank/DDBJ whole genome shotgun (WGS) entry which is preliminary data.</text>
</comment>
<keyword evidence="6 10" id="KW-1133">Transmembrane helix</keyword>
<feature type="transmembrane region" description="Helical" evidence="10">
    <location>
        <begin position="94"/>
        <end position="112"/>
    </location>
</feature>
<keyword evidence="4" id="KW-1003">Cell membrane</keyword>
<keyword evidence="2" id="KW-0813">Transport</keyword>
<dbReference type="CDD" id="cd13131">
    <property type="entry name" value="MATE_NorM_like"/>
    <property type="match status" value="1"/>
</dbReference>
<organism evidence="11 12">
    <name type="scientific">Polaribacter marinivivus</name>
    <dbReference type="NCBI Taxonomy" id="1524260"/>
    <lineage>
        <taxon>Bacteria</taxon>
        <taxon>Pseudomonadati</taxon>
        <taxon>Bacteroidota</taxon>
        <taxon>Flavobacteriia</taxon>
        <taxon>Flavobacteriales</taxon>
        <taxon>Flavobacteriaceae</taxon>
    </lineage>
</organism>
<dbReference type="PANTHER" id="PTHR43298:SF2">
    <property type="entry name" value="FMN_FAD EXPORTER YEEO-RELATED"/>
    <property type="match status" value="1"/>
</dbReference>
<evidence type="ECO:0000256" key="4">
    <source>
        <dbReference type="ARBA" id="ARBA00022475"/>
    </source>
</evidence>
<dbReference type="RefSeq" id="WP_377410792.1">
    <property type="nucleotide sequence ID" value="NZ_JBHSCY010000002.1"/>
</dbReference>
<keyword evidence="3" id="KW-0050">Antiport</keyword>
<evidence type="ECO:0000256" key="10">
    <source>
        <dbReference type="SAM" id="Phobius"/>
    </source>
</evidence>
<feature type="transmembrane region" description="Helical" evidence="10">
    <location>
        <begin position="12"/>
        <end position="33"/>
    </location>
</feature>
<protein>
    <recommendedName>
        <fullName evidence="9">Multidrug-efflux transporter</fullName>
    </recommendedName>
</protein>
<proteinExistence type="predicted"/>
<keyword evidence="5 10" id="KW-0812">Transmembrane</keyword>
<dbReference type="PANTHER" id="PTHR43298">
    <property type="entry name" value="MULTIDRUG RESISTANCE PROTEIN NORM-RELATED"/>
    <property type="match status" value="1"/>
</dbReference>
<evidence type="ECO:0000256" key="6">
    <source>
        <dbReference type="ARBA" id="ARBA00022989"/>
    </source>
</evidence>
<evidence type="ECO:0000256" key="2">
    <source>
        <dbReference type="ARBA" id="ARBA00022448"/>
    </source>
</evidence>
<evidence type="ECO:0000256" key="3">
    <source>
        <dbReference type="ARBA" id="ARBA00022449"/>
    </source>
</evidence>
<dbReference type="PIRSF" id="PIRSF006603">
    <property type="entry name" value="DinF"/>
    <property type="match status" value="1"/>
</dbReference>
<feature type="transmembrane region" description="Helical" evidence="10">
    <location>
        <begin position="399"/>
        <end position="416"/>
    </location>
</feature>
<feature type="transmembrane region" description="Helical" evidence="10">
    <location>
        <begin position="124"/>
        <end position="148"/>
    </location>
</feature>
<dbReference type="NCBIfam" id="TIGR00797">
    <property type="entry name" value="matE"/>
    <property type="match status" value="1"/>
</dbReference>
<reference evidence="12" key="1">
    <citation type="journal article" date="2019" name="Int. J. Syst. Evol. Microbiol.">
        <title>The Global Catalogue of Microorganisms (GCM) 10K type strain sequencing project: providing services to taxonomists for standard genome sequencing and annotation.</title>
        <authorList>
            <consortium name="The Broad Institute Genomics Platform"/>
            <consortium name="The Broad Institute Genome Sequencing Center for Infectious Disease"/>
            <person name="Wu L."/>
            <person name="Ma J."/>
        </authorList>
    </citation>
    <scope>NUCLEOTIDE SEQUENCE [LARGE SCALE GENOMIC DNA]</scope>
    <source>
        <strain evidence="12">CECT 8655</strain>
    </source>
</reference>
<keyword evidence="7" id="KW-0406">Ion transport</keyword>
<feature type="transmembrane region" description="Helical" evidence="10">
    <location>
        <begin position="160"/>
        <end position="179"/>
    </location>
</feature>
<sequence>MNLAQYTSEFKYNWQLAAPVMLGMLGHTFVSFIDNIMVGQLGTAELAAVSLGNSFMFIAMSIGIGFSTAITPLIAEADSSDNLQQARSAYKHGLFLCTTLGILLFLMVYFSKPLMYLMNQPEEVVALAIPYLDLVAFSLIPLVIFQAIKQFSDGMSMTKYPMYATILANIVNVALNYVLIFGKFGFPELGIVGAAYGTLASRFIMVLYLGILLRYKKRSARIVNNIKIFVLEGLMIKRIINLGSLSAMQMFFEVAIFTSAIWLSGLLGKNPQAANQIALNLSSMTFMVAMGLSVASMIRVGNQKGLQNFKELRRIAFSIFLLGFLFAIFFAGIFFIFHKSLPNIYVDLNDAANYADNMEVLSIAAKLLLAAAFFQITDSLQVIVLGALRGLQDVKIPTVLTFISYWVVGFPVSYFLGKEDMYGSFGIWLGLLAGLSTAAILLFIRFNWLTLKLIKTKHELT</sequence>
<evidence type="ECO:0000313" key="12">
    <source>
        <dbReference type="Proteomes" id="UP001595826"/>
    </source>
</evidence>
<keyword evidence="8 10" id="KW-0472">Membrane</keyword>
<feature type="transmembrane region" description="Helical" evidence="10">
    <location>
        <begin position="363"/>
        <end position="387"/>
    </location>
</feature>
<accession>A0ABV8RB95</accession>
<feature type="transmembrane region" description="Helical" evidence="10">
    <location>
        <begin position="277"/>
        <end position="295"/>
    </location>
</feature>
<evidence type="ECO:0000256" key="1">
    <source>
        <dbReference type="ARBA" id="ARBA00004651"/>
    </source>
</evidence>
<dbReference type="InterPro" id="IPR050222">
    <property type="entry name" value="MATE_MdtK"/>
</dbReference>
<name>A0ABV8RB95_9FLAO</name>
<feature type="transmembrane region" description="Helical" evidence="10">
    <location>
        <begin position="315"/>
        <end position="337"/>
    </location>
</feature>
<dbReference type="Proteomes" id="UP001595826">
    <property type="component" value="Unassembled WGS sequence"/>
</dbReference>
<evidence type="ECO:0000256" key="7">
    <source>
        <dbReference type="ARBA" id="ARBA00023065"/>
    </source>
</evidence>
<evidence type="ECO:0000256" key="9">
    <source>
        <dbReference type="ARBA" id="ARBA00031636"/>
    </source>
</evidence>
<comment type="subcellular location">
    <subcellularLocation>
        <location evidence="1">Cell membrane</location>
        <topology evidence="1">Multi-pass membrane protein</topology>
    </subcellularLocation>
</comment>
<evidence type="ECO:0000256" key="8">
    <source>
        <dbReference type="ARBA" id="ARBA00023136"/>
    </source>
</evidence>
<evidence type="ECO:0000256" key="5">
    <source>
        <dbReference type="ARBA" id="ARBA00022692"/>
    </source>
</evidence>
<evidence type="ECO:0000313" key="11">
    <source>
        <dbReference type="EMBL" id="MFC4269591.1"/>
    </source>
</evidence>
<gene>
    <name evidence="11" type="ORF">ACFOWD_11790</name>
</gene>